<organism evidence="1 2">
    <name type="scientific">Asanoa hainanensis</name>
    <dbReference type="NCBI Taxonomy" id="560556"/>
    <lineage>
        <taxon>Bacteria</taxon>
        <taxon>Bacillati</taxon>
        <taxon>Actinomycetota</taxon>
        <taxon>Actinomycetes</taxon>
        <taxon>Micromonosporales</taxon>
        <taxon>Micromonosporaceae</taxon>
        <taxon>Asanoa</taxon>
    </lineage>
</organism>
<sequence length="97" mass="10405">MTTESTSTGVNGSDCPPWCGANHSHGNGFHAQCVGELHWDKAEQISVTLTRSANGDGVELGYYAPGHAPAIAFLSRDDVGNLHDYLDVAWEALRPPR</sequence>
<accession>A0A239LI19</accession>
<dbReference type="Proteomes" id="UP000198362">
    <property type="component" value="Unassembled WGS sequence"/>
</dbReference>
<dbReference type="AlphaFoldDB" id="A0A239LI19"/>
<keyword evidence="2" id="KW-1185">Reference proteome</keyword>
<gene>
    <name evidence="1" type="ORF">SAMN05421812_104359</name>
</gene>
<evidence type="ECO:0000313" key="2">
    <source>
        <dbReference type="Proteomes" id="UP000198362"/>
    </source>
</evidence>
<name>A0A239LI19_9ACTN</name>
<dbReference type="OrthoDB" id="4294010at2"/>
<evidence type="ECO:0000313" key="1">
    <source>
        <dbReference type="EMBL" id="SNT30236.1"/>
    </source>
</evidence>
<reference evidence="1 2" key="1">
    <citation type="submission" date="2017-06" db="EMBL/GenBank/DDBJ databases">
        <authorList>
            <person name="Kim H.J."/>
            <person name="Triplett B.A."/>
        </authorList>
    </citation>
    <scope>NUCLEOTIDE SEQUENCE [LARGE SCALE GENOMIC DNA]</scope>
    <source>
        <strain evidence="1 2">CGMCC 4.5593</strain>
    </source>
</reference>
<proteinExistence type="predicted"/>
<protein>
    <submittedName>
        <fullName evidence="1">Uncharacterized protein</fullName>
    </submittedName>
</protein>
<dbReference type="RefSeq" id="WP_144022566.1">
    <property type="nucleotide sequence ID" value="NZ_FZPH01000004.1"/>
</dbReference>
<dbReference type="EMBL" id="FZPH01000004">
    <property type="protein sequence ID" value="SNT30236.1"/>
    <property type="molecule type" value="Genomic_DNA"/>
</dbReference>